<evidence type="ECO:0000313" key="2">
    <source>
        <dbReference type="Proteomes" id="UP001153678"/>
    </source>
</evidence>
<proteinExistence type="predicted"/>
<sequence>NNISAVFGKNLKIWDIEYYFEFNEYPRTSEIGVATVYNIDGWDISKIKNIFKLRNVQYSLGDPRKMSSLEVPCAHDLESGANNSGFVNFEMMK</sequence>
<dbReference type="Proteomes" id="UP001153678">
    <property type="component" value="Unassembled WGS sequence"/>
</dbReference>
<reference evidence="1" key="1">
    <citation type="submission" date="2022-08" db="EMBL/GenBank/DDBJ databases">
        <authorList>
            <person name="Kallberg Y."/>
            <person name="Tangrot J."/>
            <person name="Rosling A."/>
        </authorList>
    </citation>
    <scope>NUCLEOTIDE SEQUENCE</scope>
    <source>
        <strain evidence="1">Wild A</strain>
    </source>
</reference>
<gene>
    <name evidence="1" type="ORF">FWILDA_LOCUS16201</name>
</gene>
<name>A0A9W4T5W4_9GLOM</name>
<feature type="non-terminal residue" evidence="1">
    <location>
        <position position="93"/>
    </location>
</feature>
<organism evidence="1 2">
    <name type="scientific">Funneliformis geosporum</name>
    <dbReference type="NCBI Taxonomy" id="1117311"/>
    <lineage>
        <taxon>Eukaryota</taxon>
        <taxon>Fungi</taxon>
        <taxon>Fungi incertae sedis</taxon>
        <taxon>Mucoromycota</taxon>
        <taxon>Glomeromycotina</taxon>
        <taxon>Glomeromycetes</taxon>
        <taxon>Glomerales</taxon>
        <taxon>Glomeraceae</taxon>
        <taxon>Funneliformis</taxon>
    </lineage>
</organism>
<accession>A0A9W4T5W4</accession>
<keyword evidence="2" id="KW-1185">Reference proteome</keyword>
<dbReference type="EMBL" id="CAMKVN010009943">
    <property type="protein sequence ID" value="CAI2193689.1"/>
    <property type="molecule type" value="Genomic_DNA"/>
</dbReference>
<dbReference type="OrthoDB" id="2437484at2759"/>
<evidence type="ECO:0000313" key="1">
    <source>
        <dbReference type="EMBL" id="CAI2193689.1"/>
    </source>
</evidence>
<comment type="caution">
    <text evidence="1">The sequence shown here is derived from an EMBL/GenBank/DDBJ whole genome shotgun (WGS) entry which is preliminary data.</text>
</comment>
<protein>
    <submittedName>
        <fullName evidence="1">7859_t:CDS:1</fullName>
    </submittedName>
</protein>
<dbReference type="AlphaFoldDB" id="A0A9W4T5W4"/>
<feature type="non-terminal residue" evidence="1">
    <location>
        <position position="1"/>
    </location>
</feature>